<dbReference type="EMBL" id="LT552960">
    <property type="protein sequence ID" value="SAL99682.1"/>
    <property type="molecule type" value="Genomic_DNA"/>
</dbReference>
<dbReference type="Gene3D" id="1.10.10.10">
    <property type="entry name" value="Winged helix-like DNA-binding domain superfamily/Winged helix DNA-binding domain"/>
    <property type="match status" value="1"/>
</dbReference>
<feature type="compositionally biased region" description="Low complexity" evidence="7">
    <location>
        <begin position="400"/>
        <end position="411"/>
    </location>
</feature>
<accession>A0A163JIX3</accession>
<dbReference type="InterPro" id="IPR036388">
    <property type="entry name" value="WH-like_DNA-bd_sf"/>
</dbReference>
<feature type="region of interest" description="Disordered" evidence="7">
    <location>
        <begin position="342"/>
        <end position="364"/>
    </location>
</feature>
<feature type="region of interest" description="Disordered" evidence="7">
    <location>
        <begin position="400"/>
        <end position="448"/>
    </location>
</feature>
<evidence type="ECO:0000313" key="9">
    <source>
        <dbReference type="EMBL" id="SAL99682.1"/>
    </source>
</evidence>
<feature type="compositionally biased region" description="Low complexity" evidence="7">
    <location>
        <begin position="69"/>
        <end position="107"/>
    </location>
</feature>
<proteinExistence type="inferred from homology"/>
<dbReference type="GO" id="GO:0003723">
    <property type="term" value="F:RNA binding"/>
    <property type="evidence" value="ECO:0007669"/>
    <property type="project" value="TreeGrafter"/>
</dbReference>
<feature type="compositionally biased region" description="Basic residues" evidence="7">
    <location>
        <begin position="415"/>
        <end position="426"/>
    </location>
</feature>
<feature type="region of interest" description="Disordered" evidence="7">
    <location>
        <begin position="1"/>
        <end position="32"/>
    </location>
</feature>
<keyword evidence="4" id="KW-0689">Ribosomal protein</keyword>
<comment type="similarity">
    <text evidence="2">Belongs to the eukaryotic ribosomal protein eS10 family.</text>
</comment>
<dbReference type="STRING" id="4829.A0A163JIX3"/>
<evidence type="ECO:0000259" key="8">
    <source>
        <dbReference type="Pfam" id="PF03501"/>
    </source>
</evidence>
<keyword evidence="6" id="KW-0175">Coiled coil</keyword>
<feature type="compositionally biased region" description="Pro residues" evidence="7">
    <location>
        <begin position="436"/>
        <end position="448"/>
    </location>
</feature>
<evidence type="ECO:0000256" key="2">
    <source>
        <dbReference type="ARBA" id="ARBA00007278"/>
    </source>
</evidence>
<feature type="compositionally biased region" description="Low complexity" evidence="7">
    <location>
        <begin position="351"/>
        <end position="364"/>
    </location>
</feature>
<feature type="region of interest" description="Disordered" evidence="7">
    <location>
        <begin position="542"/>
        <end position="562"/>
    </location>
</feature>
<comment type="subcellular location">
    <subcellularLocation>
        <location evidence="1">Cytoplasm</location>
    </subcellularLocation>
</comment>
<dbReference type="Pfam" id="PF03501">
    <property type="entry name" value="S10_plectin"/>
    <property type="match status" value="1"/>
</dbReference>
<dbReference type="OMA" id="SIHAQHT"/>
<feature type="compositionally biased region" description="Low complexity" evidence="7">
    <location>
        <begin position="11"/>
        <end position="24"/>
    </location>
</feature>
<dbReference type="InterPro" id="IPR005326">
    <property type="entry name" value="Plectin_eS10_N"/>
</dbReference>
<dbReference type="PANTHER" id="PTHR12146">
    <property type="entry name" value="40S RIBOSOMAL PROTEIN S10"/>
    <property type="match status" value="1"/>
</dbReference>
<dbReference type="OrthoDB" id="5211809at2759"/>
<sequence>MDAASLDTKISSPRRSPVPSKSTSAIGRRNVDRERELQRLKSLGVVSILNKTFRSQDNVFLSPAPMPSPSSSTSTSSSGLLGDRPPQQQQQPRLRPSSSSSDLLQRSSTKETFLSTTMDRHVHKSSSGRNWVMAILPAEQDQPRPPPSDENGNSTASEPILDDSNDDENPTSDRPQQQQLLLQQQLDETRKEQIEMERSTQHTLEEWLKQKELESVKVQQLSNLIVKQDLVIHQLESSLSMALSENQLLQQNTTDDASTQQELVALRQELATLQAHKTGYEQMIVSLCSELESSQDQTRKLTLLADTLNQQCQSQQQQIDEKLGRMVQQLAEKDAVIRKYRETTQSDKPPSSSSQQQQQQQRYSQLINDTATIHSVLSTGSSSRISMAFSDVDGDLARYSSSSSSFSRLSSARTNPRHSLPRRRGKASVLSWPGGCIPPPSGPPPSSPLPPLPIIDDDQVDPELKHMTMQPYSSDDDDDHKALTTSLEQLLLQAPSGYTLDDETSMNEAYREFTEQLQTRLSISKEIDRLELWDHERLRQHHQQKQRRVSLAPTQVSSTSSNLDGDDTPLFIMLIQKENRKAIYETLFKDGALVAAKDFNLAKHPEIDVPNLEVIKSMQSLTSKGFVKTQFSWQFYYYTLTDEGIDYLRECKSPSLQWLLWQWIDTFDVCL</sequence>
<reference evidence="9" key="1">
    <citation type="submission" date="2016-04" db="EMBL/GenBank/DDBJ databases">
        <authorList>
            <person name="Evans L.H."/>
            <person name="Alamgir A."/>
            <person name="Owens N."/>
            <person name="Weber N.D."/>
            <person name="Virtaneva K."/>
            <person name="Barbian K."/>
            <person name="Babar A."/>
            <person name="Rosenke K."/>
        </authorList>
    </citation>
    <scope>NUCLEOTIDE SEQUENCE [LARGE SCALE GENOMIC DNA]</scope>
    <source>
        <strain evidence="9">CBS 101.48</strain>
    </source>
</reference>
<dbReference type="GO" id="GO:0003735">
    <property type="term" value="F:structural constituent of ribosome"/>
    <property type="evidence" value="ECO:0007669"/>
    <property type="project" value="TreeGrafter"/>
</dbReference>
<gene>
    <name evidence="9" type="primary">ABSGL_05327.1 scaffold 6959</name>
</gene>
<dbReference type="PANTHER" id="PTHR12146:SF0">
    <property type="entry name" value="RIBOSOMAL PROTEIN S10"/>
    <property type="match status" value="1"/>
</dbReference>
<evidence type="ECO:0000256" key="7">
    <source>
        <dbReference type="SAM" id="MobiDB-lite"/>
    </source>
</evidence>
<dbReference type="InterPro" id="IPR037447">
    <property type="entry name" value="Ribosomal_eS10"/>
</dbReference>
<dbReference type="AlphaFoldDB" id="A0A163JIX3"/>
<keyword evidence="3" id="KW-0963">Cytoplasm</keyword>
<keyword evidence="10" id="KW-1185">Reference proteome</keyword>
<evidence type="ECO:0000256" key="1">
    <source>
        <dbReference type="ARBA" id="ARBA00004496"/>
    </source>
</evidence>
<dbReference type="GO" id="GO:0022627">
    <property type="term" value="C:cytosolic small ribosomal subunit"/>
    <property type="evidence" value="ECO:0007669"/>
    <property type="project" value="TreeGrafter"/>
</dbReference>
<evidence type="ECO:0000313" key="10">
    <source>
        <dbReference type="Proteomes" id="UP000078561"/>
    </source>
</evidence>
<keyword evidence="5" id="KW-0687">Ribonucleoprotein</keyword>
<evidence type="ECO:0000256" key="4">
    <source>
        <dbReference type="ARBA" id="ARBA00022980"/>
    </source>
</evidence>
<feature type="compositionally biased region" description="Acidic residues" evidence="7">
    <location>
        <begin position="160"/>
        <end position="170"/>
    </location>
</feature>
<feature type="compositionally biased region" description="Polar residues" evidence="7">
    <location>
        <begin position="552"/>
        <end position="562"/>
    </location>
</feature>
<feature type="region of interest" description="Disordered" evidence="7">
    <location>
        <begin position="59"/>
        <end position="176"/>
    </location>
</feature>
<organism evidence="9">
    <name type="scientific">Absidia glauca</name>
    <name type="common">Pin mould</name>
    <dbReference type="NCBI Taxonomy" id="4829"/>
    <lineage>
        <taxon>Eukaryota</taxon>
        <taxon>Fungi</taxon>
        <taxon>Fungi incertae sedis</taxon>
        <taxon>Mucoromycota</taxon>
        <taxon>Mucoromycotina</taxon>
        <taxon>Mucoromycetes</taxon>
        <taxon>Mucorales</taxon>
        <taxon>Cunninghamellaceae</taxon>
        <taxon>Absidia</taxon>
    </lineage>
</organism>
<name>A0A163JIX3_ABSGL</name>
<feature type="domain" description="Plectin/eS10 N-terminal" evidence="8">
    <location>
        <begin position="575"/>
        <end position="651"/>
    </location>
</feature>
<feature type="coiled-coil region" evidence="6">
    <location>
        <begin position="232"/>
        <end position="325"/>
    </location>
</feature>
<dbReference type="InParanoid" id="A0A163JIX3"/>
<evidence type="ECO:0000256" key="5">
    <source>
        <dbReference type="ARBA" id="ARBA00023274"/>
    </source>
</evidence>
<evidence type="ECO:0000256" key="6">
    <source>
        <dbReference type="SAM" id="Coils"/>
    </source>
</evidence>
<protein>
    <recommendedName>
        <fullName evidence="8">Plectin/eS10 N-terminal domain-containing protein</fullName>
    </recommendedName>
</protein>
<evidence type="ECO:0000256" key="3">
    <source>
        <dbReference type="ARBA" id="ARBA00022490"/>
    </source>
</evidence>
<dbReference type="Proteomes" id="UP000078561">
    <property type="component" value="Unassembled WGS sequence"/>
</dbReference>